<sequence>MSLGVFAELVGQDEAVETLRRAAADAADIVRAAHGTAPARTAPVGRAALPAPAR</sequence>
<gene>
    <name evidence="2" type="ORF">Prubr_20700</name>
</gene>
<dbReference type="KEGG" id="pry:Prubr_20700"/>
<feature type="region of interest" description="Disordered" evidence="1">
    <location>
        <begin position="35"/>
        <end position="54"/>
    </location>
</feature>
<evidence type="ECO:0000256" key="1">
    <source>
        <dbReference type="SAM" id="MobiDB-lite"/>
    </source>
</evidence>
<keyword evidence="3" id="KW-1185">Reference proteome</keyword>
<dbReference type="AlphaFoldDB" id="A0A810MYL0"/>
<evidence type="ECO:0000313" key="2">
    <source>
        <dbReference type="EMBL" id="BCJ65049.1"/>
    </source>
</evidence>
<dbReference type="EMBL" id="AP023359">
    <property type="protein sequence ID" value="BCJ65049.1"/>
    <property type="molecule type" value="Genomic_DNA"/>
</dbReference>
<organism evidence="2 3">
    <name type="scientific">Polymorphospora rubra</name>
    <dbReference type="NCBI Taxonomy" id="338584"/>
    <lineage>
        <taxon>Bacteria</taxon>
        <taxon>Bacillati</taxon>
        <taxon>Actinomycetota</taxon>
        <taxon>Actinomycetes</taxon>
        <taxon>Micromonosporales</taxon>
        <taxon>Micromonosporaceae</taxon>
        <taxon>Polymorphospora</taxon>
    </lineage>
</organism>
<protein>
    <submittedName>
        <fullName evidence="2">Uncharacterized protein</fullName>
    </submittedName>
</protein>
<dbReference type="Proteomes" id="UP000680866">
    <property type="component" value="Chromosome"/>
</dbReference>
<proteinExistence type="predicted"/>
<reference evidence="2" key="1">
    <citation type="submission" date="2020-08" db="EMBL/GenBank/DDBJ databases">
        <title>Whole genome shotgun sequence of Polymorphospora rubra NBRC 101157.</title>
        <authorList>
            <person name="Komaki H."/>
            <person name="Tamura T."/>
        </authorList>
    </citation>
    <scope>NUCLEOTIDE SEQUENCE</scope>
    <source>
        <strain evidence="2">NBRC 101157</strain>
    </source>
</reference>
<accession>A0A810MYL0</accession>
<evidence type="ECO:0000313" key="3">
    <source>
        <dbReference type="Proteomes" id="UP000680866"/>
    </source>
</evidence>
<name>A0A810MYL0_9ACTN</name>